<dbReference type="VEuPathDB" id="VectorBase:BGLAX_035355"/>
<dbReference type="VEuPathDB" id="VectorBase:BGLAX_050401"/>
<evidence type="ECO:0000259" key="8">
    <source>
        <dbReference type="PROSITE" id="PS50262"/>
    </source>
</evidence>
<feature type="domain" description="G-protein coupled receptors family 1 profile" evidence="8">
    <location>
        <begin position="125"/>
        <end position="398"/>
    </location>
</feature>
<keyword evidence="3 7" id="KW-0812">Transmembrane</keyword>
<dbReference type="GO" id="GO:0042277">
    <property type="term" value="F:peptide binding"/>
    <property type="evidence" value="ECO:0007669"/>
    <property type="project" value="TreeGrafter"/>
</dbReference>
<dbReference type="KEGG" id="bgt:106074078"/>
<dbReference type="GO" id="GO:0008528">
    <property type="term" value="F:G protein-coupled peptide receptor activity"/>
    <property type="evidence" value="ECO:0007669"/>
    <property type="project" value="InterPro"/>
</dbReference>
<evidence type="ECO:0000313" key="10">
    <source>
        <dbReference type="Proteomes" id="UP000076420"/>
    </source>
</evidence>
<dbReference type="SUPFAM" id="SSF81321">
    <property type="entry name" value="Family A G protein-coupled receptor-like"/>
    <property type="match status" value="1"/>
</dbReference>
<dbReference type="PROSITE" id="PS50262">
    <property type="entry name" value="G_PROTEIN_RECEP_F1_2"/>
    <property type="match status" value="1"/>
</dbReference>
<sequence length="441" mass="49217">MFFLHPDCDTGFWGINCINKCNRCVDFSCNSKTGWCDSGCVGFSDAPYCTTACATGSWGVNCTNKCSNSCVELSCDSMTGFCDLGCMPSSNCTLLLEASESFSQQTVLAIAISIALAVTLAIVIGFIVLKVNVFLRQGLRKSQNLSLMAISVSDLIEVVLQVWHNFCLNPFVENLEAPVSFIQVQYLTAGMPNGAAIRITEWVTTFMALERCLSIAMPLKIKQLITFTRTACIIILIYILNVSTLTPFYLSAYFSWNFNPKLNITQLGIAFRGNKLEMQGLVFIFHVSLSVIPFLLVVIFTAILVVKLKQKSKWRKQVTHINDQNEATSTRERKTIVLTIAVAIVLIVCYTPVVVYSITTAITPDFAITGKQANVYHAAFSFAFVLHSFNSSINVVVYYKMSSRYRQTFQELYFARKSRKGGQQQKKPTFLSNHFLIPYSD</sequence>
<feature type="transmembrane region" description="Helical" evidence="7">
    <location>
        <begin position="107"/>
        <end position="133"/>
    </location>
</feature>
<feature type="transmembrane region" description="Helical" evidence="7">
    <location>
        <begin position="281"/>
        <end position="306"/>
    </location>
</feature>
<feature type="transmembrane region" description="Helical" evidence="7">
    <location>
        <begin position="336"/>
        <end position="358"/>
    </location>
</feature>
<evidence type="ECO:0000256" key="3">
    <source>
        <dbReference type="ARBA" id="ARBA00022692"/>
    </source>
</evidence>
<dbReference type="Proteomes" id="UP000076420">
    <property type="component" value="Unassembled WGS sequence"/>
</dbReference>
<organism evidence="9 10">
    <name type="scientific">Biomphalaria glabrata</name>
    <name type="common">Bloodfluke planorb</name>
    <name type="synonym">Freshwater snail</name>
    <dbReference type="NCBI Taxonomy" id="6526"/>
    <lineage>
        <taxon>Eukaryota</taxon>
        <taxon>Metazoa</taxon>
        <taxon>Spiralia</taxon>
        <taxon>Lophotrochozoa</taxon>
        <taxon>Mollusca</taxon>
        <taxon>Gastropoda</taxon>
        <taxon>Heterobranchia</taxon>
        <taxon>Euthyneura</taxon>
        <taxon>Panpulmonata</taxon>
        <taxon>Hygrophila</taxon>
        <taxon>Lymnaeoidea</taxon>
        <taxon>Planorbidae</taxon>
        <taxon>Biomphalaria</taxon>
    </lineage>
</organism>
<evidence type="ECO:0000256" key="6">
    <source>
        <dbReference type="ARBA" id="ARBA00023170"/>
    </source>
</evidence>
<dbReference type="GO" id="GO:0032870">
    <property type="term" value="P:cellular response to hormone stimulus"/>
    <property type="evidence" value="ECO:0007669"/>
    <property type="project" value="TreeGrafter"/>
</dbReference>
<dbReference type="VEuPathDB" id="VectorBase:BGLB038018"/>
<dbReference type="EnsemblMetazoa" id="BGLB038018-RA">
    <property type="protein sequence ID" value="BGLB038018-PA"/>
    <property type="gene ID" value="BGLB038018"/>
</dbReference>
<evidence type="ECO:0000313" key="9">
    <source>
        <dbReference type="EnsemblMetazoa" id="BGLB038018-PA"/>
    </source>
</evidence>
<gene>
    <name evidence="9" type="primary">106074078</name>
</gene>
<protein>
    <recommendedName>
        <fullName evidence="8">G-protein coupled receptors family 1 profile domain-containing protein</fullName>
    </recommendedName>
</protein>
<evidence type="ECO:0000256" key="1">
    <source>
        <dbReference type="ARBA" id="ARBA00004651"/>
    </source>
</evidence>
<evidence type="ECO:0000256" key="7">
    <source>
        <dbReference type="SAM" id="Phobius"/>
    </source>
</evidence>
<dbReference type="Pfam" id="PF10324">
    <property type="entry name" value="7TM_GPCR_Srw"/>
    <property type="match status" value="1"/>
</dbReference>
<dbReference type="AlphaFoldDB" id="A0A2C9M374"/>
<name>A0A2C9M374_BIOGL</name>
<keyword evidence="5 7" id="KW-0472">Membrane</keyword>
<comment type="subcellular location">
    <subcellularLocation>
        <location evidence="1">Cell membrane</location>
        <topology evidence="1">Multi-pass membrane protein</topology>
    </subcellularLocation>
</comment>
<reference evidence="9" key="1">
    <citation type="submission" date="2020-05" db="UniProtKB">
        <authorList>
            <consortium name="EnsemblMetazoa"/>
        </authorList>
    </citation>
    <scope>IDENTIFICATION</scope>
    <source>
        <strain evidence="9">BB02</strain>
    </source>
</reference>
<keyword evidence="2" id="KW-1003">Cell membrane</keyword>
<dbReference type="GO" id="GO:0005886">
    <property type="term" value="C:plasma membrane"/>
    <property type="evidence" value="ECO:0007669"/>
    <property type="project" value="UniProtKB-SubCell"/>
</dbReference>
<proteinExistence type="predicted"/>
<keyword evidence="6" id="KW-0675">Receptor</keyword>
<dbReference type="Gene3D" id="1.20.1070.10">
    <property type="entry name" value="Rhodopsin 7-helix transmembrane proteins"/>
    <property type="match status" value="1"/>
</dbReference>
<evidence type="ECO:0000256" key="2">
    <source>
        <dbReference type="ARBA" id="ARBA00022475"/>
    </source>
</evidence>
<dbReference type="PANTHER" id="PTHR24241">
    <property type="entry name" value="NEUROPEPTIDE RECEPTOR-RELATED G-PROTEIN COUPLED RECEPTOR"/>
    <property type="match status" value="1"/>
</dbReference>
<feature type="transmembrane region" description="Helical" evidence="7">
    <location>
        <begin position="378"/>
        <end position="399"/>
    </location>
</feature>
<dbReference type="PANTHER" id="PTHR24241:SF76">
    <property type="entry name" value="NEUROPEPTIDE SIFAMIDE RECEPTOR"/>
    <property type="match status" value="1"/>
</dbReference>
<keyword evidence="4 7" id="KW-1133">Transmembrane helix</keyword>
<accession>A0A2C9M374</accession>
<dbReference type="InterPro" id="IPR017452">
    <property type="entry name" value="GPCR_Rhodpsn_7TM"/>
</dbReference>
<evidence type="ECO:0000256" key="4">
    <source>
        <dbReference type="ARBA" id="ARBA00022989"/>
    </source>
</evidence>
<evidence type="ECO:0000256" key="5">
    <source>
        <dbReference type="ARBA" id="ARBA00023136"/>
    </source>
</evidence>
<dbReference type="InterPro" id="IPR019427">
    <property type="entry name" value="7TM_GPCR_serpentine_rcpt_Srw"/>
</dbReference>
<feature type="transmembrane region" description="Helical" evidence="7">
    <location>
        <begin position="230"/>
        <end position="250"/>
    </location>
</feature>